<keyword evidence="2" id="KW-0256">Endoplasmic reticulum</keyword>
<keyword evidence="2" id="KW-0808">Transferase</keyword>
<organism evidence="5 6">
    <name type="scientific">Meira miltonrushii</name>
    <dbReference type="NCBI Taxonomy" id="1280837"/>
    <lineage>
        <taxon>Eukaryota</taxon>
        <taxon>Fungi</taxon>
        <taxon>Dikarya</taxon>
        <taxon>Basidiomycota</taxon>
        <taxon>Ustilaginomycotina</taxon>
        <taxon>Exobasidiomycetes</taxon>
        <taxon>Exobasidiales</taxon>
        <taxon>Brachybasidiaceae</taxon>
        <taxon>Meira</taxon>
    </lineage>
</organism>
<feature type="compositionally biased region" description="Basic and acidic residues" evidence="3">
    <location>
        <begin position="349"/>
        <end position="362"/>
    </location>
</feature>
<evidence type="ECO:0000256" key="2">
    <source>
        <dbReference type="RuleBase" id="RU367007"/>
    </source>
</evidence>
<keyword evidence="2" id="KW-0472">Membrane</keyword>
<dbReference type="STRING" id="1280837.A0A316VEQ4"/>
<dbReference type="Proteomes" id="UP000245771">
    <property type="component" value="Unassembled WGS sequence"/>
</dbReference>
<evidence type="ECO:0000256" key="1">
    <source>
        <dbReference type="ARBA" id="ARBA00023180"/>
    </source>
</evidence>
<dbReference type="UniPathway" id="UPA00378"/>
<feature type="transmembrane region" description="Helical" evidence="2">
    <location>
        <begin position="156"/>
        <end position="175"/>
    </location>
</feature>
<dbReference type="GO" id="GO:0004169">
    <property type="term" value="F:dolichyl-phosphate-mannose-protein mannosyltransferase activity"/>
    <property type="evidence" value="ECO:0007669"/>
    <property type="project" value="UniProtKB-UniRule"/>
</dbReference>
<dbReference type="PANTHER" id="PTHR10050:SF50">
    <property type="entry name" value="DOLICHYL-PHOSPHATE-MANNOSE--PROTEIN MANNOSYLTRANSFERASE 1-RELATED"/>
    <property type="match status" value="1"/>
</dbReference>
<keyword evidence="2" id="KW-1133">Transmembrane helix</keyword>
<keyword evidence="1" id="KW-0325">Glycoprotein</keyword>
<comment type="function">
    <text evidence="2">Transfers mannose from Dol-P-mannose to Ser or Thr residues on proteins.</text>
</comment>
<comment type="pathway">
    <text evidence="2">Protein modification; protein glycosylation.</text>
</comment>
<reference evidence="5 6" key="1">
    <citation type="journal article" date="2018" name="Mol. Biol. Evol.">
        <title>Broad Genomic Sampling Reveals a Smut Pathogenic Ancestry of the Fungal Clade Ustilaginomycotina.</title>
        <authorList>
            <person name="Kijpornyongpan T."/>
            <person name="Mondo S.J."/>
            <person name="Barry K."/>
            <person name="Sandor L."/>
            <person name="Lee J."/>
            <person name="Lipzen A."/>
            <person name="Pangilinan J."/>
            <person name="LaButti K."/>
            <person name="Hainaut M."/>
            <person name="Henrissat B."/>
            <person name="Grigoriev I.V."/>
            <person name="Spatafora J.W."/>
            <person name="Aime M.C."/>
        </authorList>
    </citation>
    <scope>NUCLEOTIDE SEQUENCE [LARGE SCALE GENOMIC DNA]</scope>
    <source>
        <strain evidence="5 6">MCA 3882</strain>
    </source>
</reference>
<feature type="domain" description="Protein O-mannosyl-transferase C-terminal four TM" evidence="4">
    <location>
        <begin position="36"/>
        <end position="227"/>
    </location>
</feature>
<dbReference type="RefSeq" id="XP_025354773.1">
    <property type="nucleotide sequence ID" value="XM_025499314.1"/>
</dbReference>
<dbReference type="OrthoDB" id="292747at2759"/>
<evidence type="ECO:0000313" key="5">
    <source>
        <dbReference type="EMBL" id="PWN34471.1"/>
    </source>
</evidence>
<dbReference type="GeneID" id="37021095"/>
<accession>A0A316VEQ4</accession>
<keyword evidence="2" id="KW-0812">Transmembrane</keyword>
<comment type="catalytic activity">
    <reaction evidence="2">
        <text>a di-trans,poly-cis-dolichyl beta-D-mannosyl phosphate + L-threonyl-[protein] = 3-O-(alpha-D-mannosyl)-L-threonyl-[protein] + a di-trans,poly-cis-dolichyl phosphate + H(+)</text>
        <dbReference type="Rhea" id="RHEA:53396"/>
        <dbReference type="Rhea" id="RHEA-COMP:11060"/>
        <dbReference type="Rhea" id="RHEA-COMP:13547"/>
        <dbReference type="Rhea" id="RHEA-COMP:19498"/>
        <dbReference type="Rhea" id="RHEA-COMP:19501"/>
        <dbReference type="ChEBI" id="CHEBI:15378"/>
        <dbReference type="ChEBI" id="CHEBI:30013"/>
        <dbReference type="ChEBI" id="CHEBI:57683"/>
        <dbReference type="ChEBI" id="CHEBI:58211"/>
        <dbReference type="ChEBI" id="CHEBI:137323"/>
        <dbReference type="EC" id="2.4.1.109"/>
    </reaction>
</comment>
<sequence>MAPYENSLWYVETNLHPLLDIAEKQPAMVNYIRPSFWSRFMELQSVMWETNAGLTARHAYDSRPISWPVLKRGINYWTKDHRQVYLLGNPFVWYGSLCAIMVYFGARALLMLRAKRGHKDFNDSTVKYYDQTAGFLTLAWAMHFLPFFAMHRQLFLHHYLPALYFSILLLSVLFDALTSGLRPRYRLFAALAMVAVAFLSYATYAPITYATPWTRQACERARLSKSWDLNCQEFPENVGMYSQYGPAIHTVPHSVLNNTGTGVDGTTTGLNAAFEPQAGNHPFEIAPKQATVSNSARVSDAESPVASYGANAEQKQEQNIPAMPAPHHIPSSKGADDENSSSASYADQARLKEEQNADIKGLDQEGVEAVVLEGTGNKPKVHVASSTSL</sequence>
<evidence type="ECO:0000259" key="4">
    <source>
        <dbReference type="Pfam" id="PF16192"/>
    </source>
</evidence>
<evidence type="ECO:0000313" key="6">
    <source>
        <dbReference type="Proteomes" id="UP000245771"/>
    </source>
</evidence>
<dbReference type="InterPro" id="IPR032421">
    <property type="entry name" value="PMT_4TMC"/>
</dbReference>
<proteinExistence type="inferred from homology"/>
<name>A0A316VEQ4_9BASI</name>
<comment type="subcellular location">
    <subcellularLocation>
        <location evidence="2">Endoplasmic reticulum membrane</location>
        <topology evidence="2">Multi-pass membrane protein</topology>
    </subcellularLocation>
</comment>
<dbReference type="Pfam" id="PF16192">
    <property type="entry name" value="PMT_4TMC"/>
    <property type="match status" value="1"/>
</dbReference>
<keyword evidence="2" id="KW-0328">Glycosyltransferase</keyword>
<comment type="similarity">
    <text evidence="2">Belongs to the glycosyltransferase 39 family.</text>
</comment>
<feature type="transmembrane region" description="Helical" evidence="2">
    <location>
        <begin position="187"/>
        <end position="207"/>
    </location>
</feature>
<feature type="region of interest" description="Disordered" evidence="3">
    <location>
        <begin position="291"/>
        <end position="362"/>
    </location>
</feature>
<dbReference type="EC" id="2.4.1.109" evidence="2"/>
<evidence type="ECO:0000256" key="3">
    <source>
        <dbReference type="SAM" id="MobiDB-lite"/>
    </source>
</evidence>
<dbReference type="PANTHER" id="PTHR10050">
    <property type="entry name" value="DOLICHYL-PHOSPHATE-MANNOSE--PROTEIN MANNOSYLTRANSFERASE"/>
    <property type="match status" value="1"/>
</dbReference>
<dbReference type="EMBL" id="KZ819604">
    <property type="protein sequence ID" value="PWN34471.1"/>
    <property type="molecule type" value="Genomic_DNA"/>
</dbReference>
<dbReference type="InParanoid" id="A0A316VEQ4"/>
<feature type="transmembrane region" description="Helical" evidence="2">
    <location>
        <begin position="133"/>
        <end position="150"/>
    </location>
</feature>
<dbReference type="InterPro" id="IPR027005">
    <property type="entry name" value="PMT-like"/>
</dbReference>
<feature type="transmembrane region" description="Helical" evidence="2">
    <location>
        <begin position="91"/>
        <end position="112"/>
    </location>
</feature>
<comment type="caution">
    <text evidence="2">Lacks conserved residue(s) required for the propagation of feature annotation.</text>
</comment>
<gene>
    <name evidence="5" type="ORF">FA14DRAFT_161843</name>
</gene>
<comment type="catalytic activity">
    <reaction evidence="2">
        <text>a di-trans,poly-cis-dolichyl beta-D-mannosyl phosphate + L-seryl-[protein] = 3-O-(alpha-D-mannosyl)-L-seryl-[protein] + a di-trans,poly-cis-dolichyl phosphate + H(+)</text>
        <dbReference type="Rhea" id="RHEA:17377"/>
        <dbReference type="Rhea" id="RHEA-COMP:9863"/>
        <dbReference type="Rhea" id="RHEA-COMP:13546"/>
        <dbReference type="Rhea" id="RHEA-COMP:19498"/>
        <dbReference type="Rhea" id="RHEA-COMP:19501"/>
        <dbReference type="ChEBI" id="CHEBI:15378"/>
        <dbReference type="ChEBI" id="CHEBI:29999"/>
        <dbReference type="ChEBI" id="CHEBI:57683"/>
        <dbReference type="ChEBI" id="CHEBI:58211"/>
        <dbReference type="ChEBI" id="CHEBI:137321"/>
        <dbReference type="EC" id="2.4.1.109"/>
    </reaction>
</comment>
<dbReference type="GO" id="GO:0005789">
    <property type="term" value="C:endoplasmic reticulum membrane"/>
    <property type="evidence" value="ECO:0007669"/>
    <property type="project" value="UniProtKB-SubCell"/>
</dbReference>
<protein>
    <recommendedName>
        <fullName evidence="2">Dolichyl-phosphate-mannose--protein mannosyltransferase</fullName>
        <ecNumber evidence="2">2.4.1.109</ecNumber>
    </recommendedName>
</protein>
<keyword evidence="6" id="KW-1185">Reference proteome</keyword>
<dbReference type="AlphaFoldDB" id="A0A316VEQ4"/>